<protein>
    <submittedName>
        <fullName evidence="1">Unnamed protein product</fullName>
    </submittedName>
</protein>
<dbReference type="Proteomes" id="UP001165189">
    <property type="component" value="Unassembled WGS sequence"/>
</dbReference>
<evidence type="ECO:0000313" key="2">
    <source>
        <dbReference type="Proteomes" id="UP001165189"/>
    </source>
</evidence>
<evidence type="ECO:0000313" key="1">
    <source>
        <dbReference type="EMBL" id="GMG41017.1"/>
    </source>
</evidence>
<name>A0ABQ6KC74_ASPOZ</name>
<organism evidence="1 2">
    <name type="scientific">Aspergillus oryzae var. brunneus</name>
    <dbReference type="NCBI Taxonomy" id="332754"/>
    <lineage>
        <taxon>Eukaryota</taxon>
        <taxon>Fungi</taxon>
        <taxon>Dikarya</taxon>
        <taxon>Ascomycota</taxon>
        <taxon>Pezizomycotina</taxon>
        <taxon>Eurotiomycetes</taxon>
        <taxon>Eurotiomycetidae</taxon>
        <taxon>Eurotiales</taxon>
        <taxon>Aspergillaceae</taxon>
        <taxon>Aspergillus</taxon>
        <taxon>Aspergillus subgen. Circumdati</taxon>
    </lineage>
</organism>
<reference evidence="1" key="1">
    <citation type="submission" date="2023-04" db="EMBL/GenBank/DDBJ databases">
        <title>Aspergillus oryzae var. brunneus NBRC 4377.</title>
        <authorList>
            <person name="Ichikawa N."/>
            <person name="Sato H."/>
            <person name="Tonouchi N."/>
        </authorList>
    </citation>
    <scope>NUCLEOTIDE SEQUENCE</scope>
    <source>
        <strain evidence="1">NBRC 4377</strain>
    </source>
</reference>
<proteinExistence type="predicted"/>
<dbReference type="EMBL" id="BSYB01000001">
    <property type="protein sequence ID" value="GMG41017.1"/>
    <property type="molecule type" value="Genomic_DNA"/>
</dbReference>
<sequence length="77" mass="8343">MSYPATSNSMLLAWNILSRDITPRPAVGFMTAKFWTPESKSNSPDATQLANRAAFGENLGRSVFCSTEPKVGLSTDC</sequence>
<accession>A0ABQ6KC74</accession>
<comment type="caution">
    <text evidence="1">The sequence shown here is derived from an EMBL/GenBank/DDBJ whole genome shotgun (WGS) entry which is preliminary data.</text>
</comment>
<gene>
    <name evidence="1" type="ORF">Aory05_000026300</name>
</gene>
<keyword evidence="2" id="KW-1185">Reference proteome</keyword>